<dbReference type="InterPro" id="IPR025460">
    <property type="entry name" value="DUF4280"/>
</dbReference>
<dbReference type="InterPro" id="IPR016047">
    <property type="entry name" value="M23ase_b-sheet_dom"/>
</dbReference>
<dbReference type="InterPro" id="IPR050570">
    <property type="entry name" value="Cell_wall_metabolism_enzyme"/>
</dbReference>
<dbReference type="Pfam" id="PF01551">
    <property type="entry name" value="Peptidase_M23"/>
    <property type="match status" value="1"/>
</dbReference>
<dbReference type="InterPro" id="IPR023346">
    <property type="entry name" value="Lysozyme-like_dom_sf"/>
</dbReference>
<dbReference type="GO" id="GO:0004222">
    <property type="term" value="F:metalloendopeptidase activity"/>
    <property type="evidence" value="ECO:0007669"/>
    <property type="project" value="TreeGrafter"/>
</dbReference>
<sequence>METGKNTSADRNRKQTGKSEEIVADSAICTCDKGSKPGNFRVTSQQKIYCNGARKLVATDQDKDIKSLNFGSCAAKNNGPCTPNIVWSNTYNKIAIKGKMYPLTVKSSGTCKAGGGRINIQTSGQQVVVKPSASPRKANSTAHKSPIFTEEDWKHLPQEDEKSQNKRVPAAVQVNNVLVNGKREITITPYDQEELLFTTSLTAGSMRGTGVKWDVCHGNRVIAKGLTEAPARTYFTKEGTYSVYAYVHKPGSPKGKGVVRITVSYPKFKSLEWKDENGKPVTYIGLRNKVFAHVFLPGCKGIPVNCRFYYNGYEGKTYLSALTPITLSAAGKIKIALSLSNDQLKKIIEDRKRFSNGQKIRIYLELSSRHWIENLTKASQHPILFNDTIEFRSLIIYKDSDCKEKLQGGIADSGSTVYVRVSTTNMETGKIRLDVYKHETGNQEEKSSKPSPVYSTSSPVNSTGVYKFSLTLATPPYKEGVAYKVVVSWIFSSQSSNGNVNNNTNRQTSKEPKQYILKGKEVLFSVNRHIPMPKAEPSKANVNRTEPEKGGCPRCREEWTDMLPRLQKIFKGVSPEKLSIVARIYTQYMKELRMDTCWIKAHFFAQAYKETGGRLDVKEGESFNYYWEIIPTKLSAFRTDEGRNNARKWGRAEKKSTKANAVSKENQIKIANYAYSYKFSKGKELGNKSPNDGWHFRGRGLIQLTGRACYTAIEKILHDIGYSCDITSSIEKSDQVGKNFELAVVASMAFFKWKNVDMYRLCNGNKNTTSISTIVGMKETNKDTGKSNYEEKQEAFTNRTSIAFMVDNCKWDVKESPKQTPKQGKWHEPVDNPQITIWTQSGRNEPSNAVFGAKRPNGHYHQGVDLFCTEGSNVYACLDGIVESITDSPKGQGQTIVLKITDKEQINYFRQRRRDYNPTYDGEKKQGEGFDENSNHIYLVYYHLSYILVKKGSVYAGQVIGYSGISGIRDGTCGPHLHFEIRSERRCGDLTKRCNPAYYVYYKVKMSPEEKRIQEERMKKGQLKDFYGRK</sequence>
<evidence type="ECO:0000259" key="2">
    <source>
        <dbReference type="Pfam" id="PF01551"/>
    </source>
</evidence>
<accession>A0A250KJY6</accession>
<feature type="region of interest" description="Disordered" evidence="1">
    <location>
        <begin position="438"/>
        <end position="459"/>
    </location>
</feature>
<dbReference type="OrthoDB" id="961266at2"/>
<feature type="region of interest" description="Disordered" evidence="1">
    <location>
        <begin position="534"/>
        <end position="553"/>
    </location>
</feature>
<name>A0A250KJY6_9BACT</name>
<dbReference type="Gene3D" id="2.70.70.10">
    <property type="entry name" value="Glucose Permease (Domain IIA)"/>
    <property type="match status" value="1"/>
</dbReference>
<dbReference type="PANTHER" id="PTHR21666:SF270">
    <property type="entry name" value="MUREIN HYDROLASE ACTIVATOR ENVC"/>
    <property type="match status" value="1"/>
</dbReference>
<dbReference type="SUPFAM" id="SSF53955">
    <property type="entry name" value="Lysozyme-like"/>
    <property type="match status" value="1"/>
</dbReference>
<dbReference type="Proteomes" id="UP000267517">
    <property type="component" value="Chromosome II"/>
</dbReference>
<evidence type="ECO:0000256" key="1">
    <source>
        <dbReference type="SAM" id="MobiDB-lite"/>
    </source>
</evidence>
<evidence type="ECO:0000313" key="4">
    <source>
        <dbReference type="Proteomes" id="UP000267517"/>
    </source>
</evidence>
<dbReference type="EMBL" id="AP018050">
    <property type="protein sequence ID" value="BBA29990.1"/>
    <property type="molecule type" value="Genomic_DNA"/>
</dbReference>
<organism evidence="3 4">
    <name type="scientific">Prevotella melaninogenica</name>
    <dbReference type="NCBI Taxonomy" id="28132"/>
    <lineage>
        <taxon>Bacteria</taxon>
        <taxon>Pseudomonadati</taxon>
        <taxon>Bacteroidota</taxon>
        <taxon>Bacteroidia</taxon>
        <taxon>Bacteroidales</taxon>
        <taxon>Prevotellaceae</taxon>
        <taxon>Prevotella</taxon>
    </lineage>
</organism>
<dbReference type="SUPFAM" id="SSF51261">
    <property type="entry name" value="Duplicated hybrid motif"/>
    <property type="match status" value="2"/>
</dbReference>
<evidence type="ECO:0000313" key="3">
    <source>
        <dbReference type="EMBL" id="BBA29990.1"/>
    </source>
</evidence>
<protein>
    <recommendedName>
        <fullName evidence="2">M23ase beta-sheet core domain-containing protein</fullName>
    </recommendedName>
</protein>
<feature type="region of interest" description="Disordered" evidence="1">
    <location>
        <begin position="130"/>
        <end position="167"/>
    </location>
</feature>
<feature type="domain" description="M23ase beta-sheet core" evidence="2">
    <location>
        <begin position="934"/>
        <end position="985"/>
    </location>
</feature>
<proteinExistence type="predicted"/>
<feature type="compositionally biased region" description="Basic and acidic residues" evidence="1">
    <location>
        <begin position="438"/>
        <end position="448"/>
    </location>
</feature>
<dbReference type="AlphaFoldDB" id="A0A250KJY6"/>
<dbReference type="Pfam" id="PF14107">
    <property type="entry name" value="DUF4280"/>
    <property type="match status" value="1"/>
</dbReference>
<gene>
    <name evidence="3" type="ORF">PMEL_200517</name>
</gene>
<feature type="compositionally biased region" description="Low complexity" evidence="1">
    <location>
        <begin position="449"/>
        <end position="459"/>
    </location>
</feature>
<dbReference type="Gene3D" id="1.10.530.10">
    <property type="match status" value="1"/>
</dbReference>
<feature type="compositionally biased region" description="Basic and acidic residues" evidence="1">
    <location>
        <begin position="151"/>
        <end position="164"/>
    </location>
</feature>
<dbReference type="PANTHER" id="PTHR21666">
    <property type="entry name" value="PEPTIDASE-RELATED"/>
    <property type="match status" value="1"/>
</dbReference>
<reference evidence="3 4" key="1">
    <citation type="submission" date="2017-05" db="EMBL/GenBank/DDBJ databases">
        <title>whole genome sequence of Prevotella melaninogenica GAI 07411.</title>
        <authorList>
            <person name="Kondo Y."/>
            <person name="Hoshino T."/>
        </authorList>
    </citation>
    <scope>NUCLEOTIDE SEQUENCE [LARGE SCALE GENOMIC DNA]</scope>
    <source>
        <strain evidence="3 4">GAI 07411</strain>
    </source>
</reference>
<dbReference type="CDD" id="cd12797">
    <property type="entry name" value="M23_peptidase"/>
    <property type="match status" value="1"/>
</dbReference>
<dbReference type="InterPro" id="IPR011055">
    <property type="entry name" value="Dup_hybrid_motif"/>
</dbReference>
<dbReference type="RefSeq" id="WP_120175080.1">
    <property type="nucleotide sequence ID" value="NZ_AP018050.1"/>
</dbReference>